<keyword evidence="5 8" id="KW-0812">Transmembrane</keyword>
<evidence type="ECO:0000256" key="3">
    <source>
        <dbReference type="ARBA" id="ARBA00022448"/>
    </source>
</evidence>
<name>A0AAU8A6W5_9FIRM</name>
<evidence type="ECO:0000313" key="9">
    <source>
        <dbReference type="EMBL" id="XCC61579.1"/>
    </source>
</evidence>
<feature type="transmembrane region" description="Helical" evidence="8">
    <location>
        <begin position="173"/>
        <end position="190"/>
    </location>
</feature>
<evidence type="ECO:0000256" key="4">
    <source>
        <dbReference type="ARBA" id="ARBA00022475"/>
    </source>
</evidence>
<reference evidence="9" key="1">
    <citation type="submission" date="2023-02" db="EMBL/GenBank/DDBJ databases">
        <title>Gut commensal Christensenella minuta modulates host metabolism via a new class of secondary bile acids.</title>
        <authorList>
            <person name="Liu C."/>
        </authorList>
    </citation>
    <scope>NUCLEOTIDE SEQUENCE</scope>
    <source>
        <strain evidence="9">CA70</strain>
    </source>
</reference>
<gene>
    <name evidence="9" type="ORF">PUP29_08565</name>
</gene>
<dbReference type="EMBL" id="CP117826">
    <property type="protein sequence ID" value="XCC61579.1"/>
    <property type="molecule type" value="Genomic_DNA"/>
</dbReference>
<evidence type="ECO:0000256" key="1">
    <source>
        <dbReference type="ARBA" id="ARBA00004651"/>
    </source>
</evidence>
<protein>
    <submittedName>
        <fullName evidence="9">AEC family transporter</fullName>
    </submittedName>
</protein>
<feature type="transmembrane region" description="Helical" evidence="8">
    <location>
        <begin position="298"/>
        <end position="318"/>
    </location>
</feature>
<dbReference type="InterPro" id="IPR038770">
    <property type="entry name" value="Na+/solute_symporter_sf"/>
</dbReference>
<comment type="subcellular location">
    <subcellularLocation>
        <location evidence="1">Cell membrane</location>
        <topology evidence="1">Multi-pass membrane protein</topology>
    </subcellularLocation>
</comment>
<feature type="transmembrane region" description="Helical" evidence="8">
    <location>
        <begin position="127"/>
        <end position="146"/>
    </location>
</feature>
<dbReference type="AlphaFoldDB" id="A0AAU8A6W5"/>
<feature type="transmembrane region" description="Helical" evidence="8">
    <location>
        <begin position="241"/>
        <end position="262"/>
    </location>
</feature>
<keyword evidence="4" id="KW-1003">Cell membrane</keyword>
<feature type="transmembrane region" description="Helical" evidence="8">
    <location>
        <begin position="35"/>
        <end position="54"/>
    </location>
</feature>
<feature type="transmembrane region" description="Helical" evidence="8">
    <location>
        <begin position="268"/>
        <end position="286"/>
    </location>
</feature>
<feature type="transmembrane region" description="Helical" evidence="8">
    <location>
        <begin position="6"/>
        <end position="23"/>
    </location>
</feature>
<organism evidence="9">
    <name type="scientific">Christensenella massiliensis</name>
    <dbReference type="NCBI Taxonomy" id="1805714"/>
    <lineage>
        <taxon>Bacteria</taxon>
        <taxon>Bacillati</taxon>
        <taxon>Bacillota</taxon>
        <taxon>Clostridia</taxon>
        <taxon>Christensenellales</taxon>
        <taxon>Christensenellaceae</taxon>
        <taxon>Christensenella</taxon>
    </lineage>
</organism>
<dbReference type="PANTHER" id="PTHR36838">
    <property type="entry name" value="AUXIN EFFLUX CARRIER FAMILY PROTEIN"/>
    <property type="match status" value="1"/>
</dbReference>
<evidence type="ECO:0000256" key="8">
    <source>
        <dbReference type="SAM" id="Phobius"/>
    </source>
</evidence>
<evidence type="ECO:0000256" key="5">
    <source>
        <dbReference type="ARBA" id="ARBA00022692"/>
    </source>
</evidence>
<dbReference type="PANTHER" id="PTHR36838:SF1">
    <property type="entry name" value="SLR1864 PROTEIN"/>
    <property type="match status" value="1"/>
</dbReference>
<dbReference type="Gene3D" id="1.20.1530.20">
    <property type="match status" value="2"/>
</dbReference>
<dbReference type="RefSeq" id="WP_079546258.1">
    <property type="nucleotide sequence ID" value="NZ_CP117826.1"/>
</dbReference>
<comment type="similarity">
    <text evidence="2">Belongs to the auxin efflux carrier (TC 2.A.69) family.</text>
</comment>
<feature type="transmembrane region" description="Helical" evidence="8">
    <location>
        <begin position="99"/>
        <end position="121"/>
    </location>
</feature>
<evidence type="ECO:0000256" key="6">
    <source>
        <dbReference type="ARBA" id="ARBA00022989"/>
    </source>
</evidence>
<proteinExistence type="inferred from homology"/>
<keyword evidence="7 8" id="KW-0472">Membrane</keyword>
<dbReference type="GO" id="GO:0005886">
    <property type="term" value="C:plasma membrane"/>
    <property type="evidence" value="ECO:0007669"/>
    <property type="project" value="UniProtKB-SubCell"/>
</dbReference>
<feature type="transmembrane region" description="Helical" evidence="8">
    <location>
        <begin position="66"/>
        <end position="87"/>
    </location>
</feature>
<sequence>MIFEAVQAVLMVVVIIAIGYFVARKGWAGKTVTDFISNLIVNVTLPCTAVMAFLTSFTAETLADSWVYILASFAAIGITWLAAKLVIQIAKIEKERRGVFTALFSFSNSVFIGLPVATAIFGEEALVFALFYYVANTTFMNSLGFIEIARDGMELSCGGKGVRFSAKEILKKIFKPPMLAVIAGFVLVMLNVRLPAFLSSALTYVGNVTSPLALMFVGMILQRTGLSCIKKFDRGISWALVGRYAVSPLVMLGVTACMGLAAFPSEVLTIQMSLPAMVTTTIFAEISGADTEFAARGVAVTTLLSFLTIPIYILLFTYL</sequence>
<keyword evidence="6 8" id="KW-1133">Transmembrane helix</keyword>
<evidence type="ECO:0000256" key="2">
    <source>
        <dbReference type="ARBA" id="ARBA00010145"/>
    </source>
</evidence>
<dbReference type="InterPro" id="IPR004776">
    <property type="entry name" value="Mem_transp_PIN-like"/>
</dbReference>
<keyword evidence="3" id="KW-0813">Transport</keyword>
<feature type="transmembrane region" description="Helical" evidence="8">
    <location>
        <begin position="196"/>
        <end position="221"/>
    </location>
</feature>
<accession>A0AAU8A6W5</accession>
<dbReference type="Pfam" id="PF03547">
    <property type="entry name" value="Mem_trans"/>
    <property type="match status" value="1"/>
</dbReference>
<dbReference type="GO" id="GO:0055085">
    <property type="term" value="P:transmembrane transport"/>
    <property type="evidence" value="ECO:0007669"/>
    <property type="project" value="InterPro"/>
</dbReference>
<evidence type="ECO:0000256" key="7">
    <source>
        <dbReference type="ARBA" id="ARBA00023136"/>
    </source>
</evidence>